<keyword evidence="2" id="KW-0539">Nucleus</keyword>
<dbReference type="Proteomes" id="UP000694544">
    <property type="component" value="Unplaced"/>
</dbReference>
<comment type="subcellular location">
    <subcellularLocation>
        <location evidence="1">Nucleus</location>
    </subcellularLocation>
</comment>
<protein>
    <recommendedName>
        <fullName evidence="6">AHNAK nucleoprotein 2</fullName>
    </recommendedName>
</protein>
<organism evidence="4 5">
    <name type="scientific">Moschus moschiferus</name>
    <name type="common">Siberian musk deer</name>
    <name type="synonym">Moschus sibiricus</name>
    <dbReference type="NCBI Taxonomy" id="68415"/>
    <lineage>
        <taxon>Eukaryota</taxon>
        <taxon>Metazoa</taxon>
        <taxon>Chordata</taxon>
        <taxon>Craniata</taxon>
        <taxon>Vertebrata</taxon>
        <taxon>Euteleostomi</taxon>
        <taxon>Mammalia</taxon>
        <taxon>Eutheria</taxon>
        <taxon>Laurasiatheria</taxon>
        <taxon>Artiodactyla</taxon>
        <taxon>Ruminantia</taxon>
        <taxon>Pecora</taxon>
        <taxon>Moschidae</taxon>
        <taxon>Moschus</taxon>
    </lineage>
</organism>
<feature type="region of interest" description="Disordered" evidence="3">
    <location>
        <begin position="1086"/>
        <end position="1105"/>
    </location>
</feature>
<dbReference type="PANTHER" id="PTHR23348">
    <property type="entry name" value="PERIAXIN/AHNAK"/>
    <property type="match status" value="1"/>
</dbReference>
<feature type="compositionally biased region" description="Polar residues" evidence="3">
    <location>
        <begin position="482"/>
        <end position="496"/>
    </location>
</feature>
<dbReference type="GO" id="GO:0043034">
    <property type="term" value="C:costamere"/>
    <property type="evidence" value="ECO:0007669"/>
    <property type="project" value="TreeGrafter"/>
</dbReference>
<sequence>MPSVKLPKVDIKAPQVDIKGPKLDLKGSKAEVAAPEVEVSLPSVELDTQAAGAKLEGDLSLGDKEVAARDSKFKMPKFKMPSFGVSAPSKAIEAAVDVSLPKAQAEVSLPSVQADVKTSEVRVELPSAELEVKAAEVGVKLPEGLLPEAELKEGAAGAGIKGHLPKVQMPSVKLPKVDIKAPQVDIKGPKLDLKGAVTEVAAPEVELQMPSVKLPKVDIKGPKLDLKGAKAEVAAPEVEVSLPSVELDTHAVGAKLEGDLSLGDKEVSSKDCTLRSDEDVKIPVRKPYFKFPKLFSSPGKSSRGSTMVEGDAHPSPPPGVSVVDPALPDISRHELSLPCHRVGLPGVSSGSLDVSRFHVASSSVSSEAVTLLRYQVAVPSAAQFPPDIPVCSQEDRESPAVLHPHKSIPCPPVSPASPVGPLFLAPSVPVTFPKFHRPKFGFSSPEAADPAVEAGATVRPPALCPPSDAQGLDSARDLPLGDSSQGHGSGDVSASQPHGEGTAQSLGDPLQPLCRAPGVDAPTEGSTAAPGGWFRMPALHLPIIRHPAREKGMPAALSATPALGEEGPAPVKVPGPLGSEVEAPEPLEAAEKSVFRAGVLTINIDGRGSTPHPRPLEAPPVGLSTSEVRVRPGEGSLPLRMPSGAPSEMEAPPARPVGLHLAGGEGRSEKWSCQPEGPVKLKVSRTDGPSQVSVVSVGQPWEGSVVTVKLPRLSMPRFAFPDPGSEADVFIPAVREVQCAGSSLDDALRTESGGAWAASILKAGAGTPGEQPVAFDLSPEASRVRVHIHGAQGEGAGVDIHGRVTAEPANRTGPEAISTQIVRESEIPASEIQTASYGFSLLKVKILEPPTQGRVQDSQPTGGLQEAPEDTAPGADTVSGDLQPDTGEPFEVISSSVSVPRGPALTTDLRSGHPGTESCSDEEPAEILEFPPEEDGEEAAVGLAEVGQAPKEKPEGKRSSGLFRFWLPSIGFSSSSDETRADSKDEAHGPAPVQTPLGSQPEAEQPKKPEKAGWFRFPKLGFSSSPTKKSKGSEDEAAPAEQKLQEEAATFFDACESFSPEDREEAVPGARAMVTSTARTELILLEPDPGAPGALDKPAPGPAAQ</sequence>
<evidence type="ECO:0000313" key="5">
    <source>
        <dbReference type="Proteomes" id="UP000694544"/>
    </source>
</evidence>
<feature type="region of interest" description="Disordered" evidence="3">
    <location>
        <begin position="633"/>
        <end position="653"/>
    </location>
</feature>
<feature type="region of interest" description="Disordered" evidence="3">
    <location>
        <begin position="850"/>
        <end position="924"/>
    </location>
</feature>
<reference evidence="4" key="1">
    <citation type="submission" date="2025-08" db="UniProtKB">
        <authorList>
            <consortium name="Ensembl"/>
        </authorList>
    </citation>
    <scope>IDENTIFICATION</scope>
</reference>
<dbReference type="Ensembl" id="ENSMMST00000016844.1">
    <property type="protein sequence ID" value="ENSMMSP00000015267.1"/>
    <property type="gene ID" value="ENSMMSG00000011633.1"/>
</dbReference>
<dbReference type="InterPro" id="IPR052082">
    <property type="entry name" value="Myelin_sheath_structural"/>
</dbReference>
<evidence type="ECO:0000256" key="2">
    <source>
        <dbReference type="ARBA" id="ARBA00023242"/>
    </source>
</evidence>
<feature type="region of interest" description="Disordered" evidence="3">
    <location>
        <begin position="297"/>
        <end position="317"/>
    </location>
</feature>
<dbReference type="AlphaFoldDB" id="A0A8C6DR98"/>
<feature type="compositionally biased region" description="Basic and acidic residues" evidence="3">
    <location>
        <begin position="1004"/>
        <end position="1013"/>
    </location>
</feature>
<dbReference type="GeneTree" id="ENSGT00870000136707"/>
<dbReference type="GO" id="GO:0043484">
    <property type="term" value="P:regulation of RNA splicing"/>
    <property type="evidence" value="ECO:0007669"/>
    <property type="project" value="TreeGrafter"/>
</dbReference>
<dbReference type="GO" id="GO:0005634">
    <property type="term" value="C:nucleus"/>
    <property type="evidence" value="ECO:0007669"/>
    <property type="project" value="UniProtKB-SubCell"/>
</dbReference>
<evidence type="ECO:0000256" key="1">
    <source>
        <dbReference type="ARBA" id="ARBA00004123"/>
    </source>
</evidence>
<reference evidence="4" key="2">
    <citation type="submission" date="2025-09" db="UniProtKB">
        <authorList>
            <consortium name="Ensembl"/>
        </authorList>
    </citation>
    <scope>IDENTIFICATION</scope>
</reference>
<evidence type="ECO:0000313" key="4">
    <source>
        <dbReference type="Ensembl" id="ENSMMSP00000015267.1"/>
    </source>
</evidence>
<dbReference type="PANTHER" id="PTHR23348:SF37">
    <property type="entry name" value="PROTEIN AHNAK2"/>
    <property type="match status" value="1"/>
</dbReference>
<accession>A0A8C6DR98</accession>
<name>A0A8C6DR98_MOSMO</name>
<evidence type="ECO:0008006" key="6">
    <source>
        <dbReference type="Google" id="ProtNLM"/>
    </source>
</evidence>
<feature type="compositionally biased region" description="Basic and acidic residues" evidence="3">
    <location>
        <begin position="977"/>
        <end position="988"/>
    </location>
</feature>
<feature type="region of interest" description="Disordered" evidence="3">
    <location>
        <begin position="973"/>
        <end position="1044"/>
    </location>
</feature>
<feature type="region of interest" description="Disordered" evidence="3">
    <location>
        <begin position="451"/>
        <end position="531"/>
    </location>
</feature>
<proteinExistence type="predicted"/>
<evidence type="ECO:0000256" key="3">
    <source>
        <dbReference type="SAM" id="MobiDB-lite"/>
    </source>
</evidence>
<keyword evidence="5" id="KW-1185">Reference proteome</keyword>
<feature type="compositionally biased region" description="Polar residues" evidence="3">
    <location>
        <begin position="853"/>
        <end position="862"/>
    </location>
</feature>